<name>A0AAW2F566_9HYME</name>
<proteinExistence type="predicted"/>
<dbReference type="EMBL" id="JADYXP020000014">
    <property type="protein sequence ID" value="KAL0109769.1"/>
    <property type="molecule type" value="Genomic_DNA"/>
</dbReference>
<comment type="caution">
    <text evidence="1">The sequence shown here is derived from an EMBL/GenBank/DDBJ whole genome shotgun (WGS) entry which is preliminary data.</text>
</comment>
<accession>A0AAW2F566</accession>
<keyword evidence="2" id="KW-1185">Reference proteome</keyword>
<evidence type="ECO:0000313" key="1">
    <source>
        <dbReference type="EMBL" id="KAL0109769.1"/>
    </source>
</evidence>
<evidence type="ECO:0000313" key="2">
    <source>
        <dbReference type="Proteomes" id="UP001430953"/>
    </source>
</evidence>
<dbReference type="Proteomes" id="UP001430953">
    <property type="component" value="Unassembled WGS sequence"/>
</dbReference>
<gene>
    <name evidence="1" type="ORF">PUN28_013439</name>
</gene>
<organism evidence="1 2">
    <name type="scientific">Cardiocondyla obscurior</name>
    <dbReference type="NCBI Taxonomy" id="286306"/>
    <lineage>
        <taxon>Eukaryota</taxon>
        <taxon>Metazoa</taxon>
        <taxon>Ecdysozoa</taxon>
        <taxon>Arthropoda</taxon>
        <taxon>Hexapoda</taxon>
        <taxon>Insecta</taxon>
        <taxon>Pterygota</taxon>
        <taxon>Neoptera</taxon>
        <taxon>Endopterygota</taxon>
        <taxon>Hymenoptera</taxon>
        <taxon>Apocrita</taxon>
        <taxon>Aculeata</taxon>
        <taxon>Formicoidea</taxon>
        <taxon>Formicidae</taxon>
        <taxon>Myrmicinae</taxon>
        <taxon>Cardiocondyla</taxon>
    </lineage>
</organism>
<dbReference type="AlphaFoldDB" id="A0AAW2F566"/>
<reference evidence="1 2" key="1">
    <citation type="submission" date="2023-03" db="EMBL/GenBank/DDBJ databases">
        <title>High recombination rates correlate with genetic variation in Cardiocondyla obscurior ants.</title>
        <authorList>
            <person name="Errbii M."/>
        </authorList>
    </citation>
    <scope>NUCLEOTIDE SEQUENCE [LARGE SCALE GENOMIC DNA]</scope>
    <source>
        <strain evidence="1">Alpha-2009</strain>
        <tissue evidence="1">Whole body</tissue>
    </source>
</reference>
<evidence type="ECO:0008006" key="3">
    <source>
        <dbReference type="Google" id="ProtNLM"/>
    </source>
</evidence>
<protein>
    <recommendedName>
        <fullName evidence="3">Maturase K</fullName>
    </recommendedName>
</protein>
<sequence>MRKDERAESPPQAPNLLRKVICINIVWEYLLFLVADGLQLRGRLTDGLSTLVFVSKLLRVFAFEIELHG</sequence>